<evidence type="ECO:0000256" key="1">
    <source>
        <dbReference type="ARBA" id="ARBA00004123"/>
    </source>
</evidence>
<dbReference type="Proteomes" id="UP000515159">
    <property type="component" value="Chromosome 8"/>
</dbReference>
<dbReference type="CTD" id="22877"/>
<evidence type="ECO:0000256" key="3">
    <source>
        <dbReference type="ARBA" id="ARBA00023015"/>
    </source>
</evidence>
<dbReference type="PANTHER" id="PTHR15741:SF23">
    <property type="entry name" value="MLX-INTERACTING PROTEIN"/>
    <property type="match status" value="1"/>
</dbReference>
<dbReference type="FunCoup" id="A0A6P8RVN6">
    <property type="interactions" value="1662"/>
</dbReference>
<dbReference type="RefSeq" id="XP_033809760.1">
    <property type="nucleotide sequence ID" value="XM_033953869.1"/>
</dbReference>
<name>A0A6P8RVN6_GEOSA</name>
<feature type="coiled-coil region" evidence="7">
    <location>
        <begin position="741"/>
        <end position="782"/>
    </location>
</feature>
<feature type="region of interest" description="Disordered" evidence="8">
    <location>
        <begin position="20"/>
        <end position="62"/>
    </location>
</feature>
<protein>
    <submittedName>
        <fullName evidence="11">MLX-interacting protein isoform X1</fullName>
    </submittedName>
</protein>
<keyword evidence="7" id="KW-0175">Coiled coil</keyword>
<dbReference type="SMART" id="SM00353">
    <property type="entry name" value="HLH"/>
    <property type="match status" value="1"/>
</dbReference>
<dbReference type="AlphaFoldDB" id="A0A6P8RVN6"/>
<dbReference type="KEGG" id="gsh:117364556"/>
<dbReference type="GO" id="GO:0046983">
    <property type="term" value="F:protein dimerization activity"/>
    <property type="evidence" value="ECO:0007669"/>
    <property type="project" value="InterPro"/>
</dbReference>
<sequence length="934" mass="103632">MMTARATPAFRCRAQVIVKQEADDDSDTDEPNLLPKKSDSPEPQIIHSGHFMVSSPHSEHPPKKGYDFDTVNKQTCQTYSFGKASACHLSIDASLTKLFECMTLAYSGKLVSPKWKNFKGLKLQWRDKIRLNNAIWRAWYMQYLEKRKNPVCHFVTPLDGSVDIDDNRRPEDIATEGKYWKRRIEIVIREYHKWRTYFKKRLQKHKDEDLSILVKDDDLVFWNESREGRETPVPMEEEQLLDMDMLMAEFSDTLFSTLSSHQPLPWSNPREIAHAWNADMIQPGLIPLQPNLDLMDTLEPFPDLFSFTRFQSGSFLTPGPAPASAAASTTTPANALCTNSQAAQPAVLPDTLSPVNLDVALIASPGSAPVSARAPDIKRERSASLGSIGSACFNSASSLSTQRAFVSMFSPPVPPVQPVPTTRQHQALPAVSPSPTLSSQTLYTPSDPAKFALCNSTVITHTDSTTLTQNAAATTFSPSPGLLLATQQQVPHLGQTVAVQQQPQPSPQAQLKFSSAKTIPMTKSRARVKQPQKIVPGPQPETMSLLLKNAFIAPAAFQGQPRAVIVSPASLKQEVILSPHLSQPKVLIAPAGITRGPGQTEFHSSVLVGSTQPVPGCLQAPSMVSNLFSSSKRQDSSLEKGLQISPLNCKNQVAVQASGQECQNSGQGSPCASEQSLSPQSPQHICTGTSSADSQAVAFKSRRMKHISAEQKRRFNIRIGFSTLHSLLSTSTKPISHAITLQKTVEYIGKLQQERVQLQEETKRLREEVEKLNSAINSCQQQLPETGVPISRQRFDHMRDMYEQYVKNRTLQNWKFWIFSIIIKPLFESFNGMVSTTSLNDLYQTTLSWLEQHCSLPVLRPKTMHKDENYGTDNLLGWFFLKKTKQQSNDTMSYMVLNTLRHLSTTTSILSDPLGLAEEAMQAVTKVNKNTGAT</sequence>
<dbReference type="SUPFAM" id="SSF47459">
    <property type="entry name" value="HLH, helix-loop-helix DNA-binding domain"/>
    <property type="match status" value="1"/>
</dbReference>
<proteinExistence type="predicted"/>
<dbReference type="GO" id="GO:0005634">
    <property type="term" value="C:nucleus"/>
    <property type="evidence" value="ECO:0007669"/>
    <property type="project" value="UniProtKB-SubCell"/>
</dbReference>
<gene>
    <name evidence="11" type="primary">MLXIP</name>
</gene>
<dbReference type="CDD" id="cd19688">
    <property type="entry name" value="bHLHzip_MLXIP"/>
    <property type="match status" value="1"/>
</dbReference>
<dbReference type="GeneID" id="117364556"/>
<dbReference type="Gene3D" id="4.10.280.10">
    <property type="entry name" value="Helix-loop-helix DNA-binding domain"/>
    <property type="match status" value="1"/>
</dbReference>
<feature type="domain" description="BHLH" evidence="9">
    <location>
        <begin position="701"/>
        <end position="751"/>
    </location>
</feature>
<organism evidence="10 11">
    <name type="scientific">Geotrypetes seraphini</name>
    <name type="common">Gaboon caecilian</name>
    <name type="synonym">Caecilia seraphini</name>
    <dbReference type="NCBI Taxonomy" id="260995"/>
    <lineage>
        <taxon>Eukaryota</taxon>
        <taxon>Metazoa</taxon>
        <taxon>Chordata</taxon>
        <taxon>Craniata</taxon>
        <taxon>Vertebrata</taxon>
        <taxon>Euteleostomi</taxon>
        <taxon>Amphibia</taxon>
        <taxon>Gymnophiona</taxon>
        <taxon>Geotrypetes</taxon>
    </lineage>
</organism>
<dbReference type="InterPro" id="IPR036638">
    <property type="entry name" value="HLH_DNA-bd_sf"/>
</dbReference>
<keyword evidence="3" id="KW-0805">Transcription regulation</keyword>
<dbReference type="Pfam" id="PF00010">
    <property type="entry name" value="HLH"/>
    <property type="match status" value="1"/>
</dbReference>
<dbReference type="GO" id="GO:0000981">
    <property type="term" value="F:DNA-binding transcription factor activity, RNA polymerase II-specific"/>
    <property type="evidence" value="ECO:0007669"/>
    <property type="project" value="TreeGrafter"/>
</dbReference>
<evidence type="ECO:0000313" key="11">
    <source>
        <dbReference type="RefSeq" id="XP_033809760.1"/>
    </source>
</evidence>
<evidence type="ECO:0000259" key="9">
    <source>
        <dbReference type="PROSITE" id="PS50888"/>
    </source>
</evidence>
<dbReference type="FunFam" id="4.10.280.10:FF:000028">
    <property type="entry name" value="MLX interacting protein like"/>
    <property type="match status" value="1"/>
</dbReference>
<dbReference type="PANTHER" id="PTHR15741">
    <property type="entry name" value="BASIC HELIX-LOOP-HELIX ZIP TRANSCRIPTION FACTOR"/>
    <property type="match status" value="1"/>
</dbReference>
<accession>A0A6P8RVN6</accession>
<comment type="subcellular location">
    <subcellularLocation>
        <location evidence="1">Nucleus</location>
    </subcellularLocation>
</comment>
<dbReference type="InterPro" id="IPR052207">
    <property type="entry name" value="Max-like/E-box_TFs"/>
</dbReference>
<evidence type="ECO:0000256" key="2">
    <source>
        <dbReference type="ARBA" id="ARBA00022553"/>
    </source>
</evidence>
<evidence type="ECO:0000313" key="10">
    <source>
        <dbReference type="Proteomes" id="UP000515159"/>
    </source>
</evidence>
<keyword evidence="6" id="KW-0539">Nucleus</keyword>
<feature type="region of interest" description="Disordered" evidence="8">
    <location>
        <begin position="661"/>
        <end position="689"/>
    </location>
</feature>
<evidence type="ECO:0000256" key="4">
    <source>
        <dbReference type="ARBA" id="ARBA00023125"/>
    </source>
</evidence>
<keyword evidence="2" id="KW-0597">Phosphoprotein</keyword>
<dbReference type="InParanoid" id="A0A6P8RVN6"/>
<dbReference type="GO" id="GO:0000978">
    <property type="term" value="F:RNA polymerase II cis-regulatory region sequence-specific DNA binding"/>
    <property type="evidence" value="ECO:0007669"/>
    <property type="project" value="TreeGrafter"/>
</dbReference>
<reference evidence="11" key="1">
    <citation type="submission" date="2025-08" db="UniProtKB">
        <authorList>
            <consortium name="RefSeq"/>
        </authorList>
    </citation>
    <scope>IDENTIFICATION</scope>
</reference>
<dbReference type="PROSITE" id="PS50888">
    <property type="entry name" value="BHLH"/>
    <property type="match status" value="1"/>
</dbReference>
<dbReference type="CDD" id="cd21772">
    <property type="entry name" value="NES2-NLS_MLXIP"/>
    <property type="match status" value="1"/>
</dbReference>
<evidence type="ECO:0000256" key="7">
    <source>
        <dbReference type="SAM" id="Coils"/>
    </source>
</evidence>
<dbReference type="InterPro" id="IPR011598">
    <property type="entry name" value="bHLH_dom"/>
</dbReference>
<keyword evidence="10" id="KW-1185">Reference proteome</keyword>
<evidence type="ECO:0000256" key="5">
    <source>
        <dbReference type="ARBA" id="ARBA00023163"/>
    </source>
</evidence>
<evidence type="ECO:0000256" key="8">
    <source>
        <dbReference type="SAM" id="MobiDB-lite"/>
    </source>
</evidence>
<dbReference type="OrthoDB" id="6022628at2759"/>
<keyword evidence="4" id="KW-0238">DNA-binding</keyword>
<keyword evidence="5" id="KW-0804">Transcription</keyword>
<evidence type="ECO:0000256" key="6">
    <source>
        <dbReference type="ARBA" id="ARBA00023242"/>
    </source>
</evidence>